<dbReference type="Gene3D" id="3.40.830.10">
    <property type="entry name" value="LigB-like"/>
    <property type="match status" value="1"/>
</dbReference>
<comment type="caution">
    <text evidence="4">The sequence shown here is derived from an EMBL/GenBank/DDBJ whole genome shotgun (WGS) entry which is preliminary data.</text>
</comment>
<name>A0A1W9S1V4_9BACT</name>
<proteinExistence type="inferred from homology"/>
<dbReference type="NCBIfam" id="TIGR04336">
    <property type="entry name" value="AmmeMemoSam_B"/>
    <property type="match status" value="1"/>
</dbReference>
<protein>
    <recommendedName>
        <fullName evidence="2">MEMO1 family protein B6D57_01855</fullName>
    </recommendedName>
</protein>
<dbReference type="EMBL" id="NATQ01000025">
    <property type="protein sequence ID" value="OQX90828.1"/>
    <property type="molecule type" value="Genomic_DNA"/>
</dbReference>
<evidence type="ECO:0000313" key="5">
    <source>
        <dbReference type="Proteomes" id="UP000192611"/>
    </source>
</evidence>
<evidence type="ECO:0000256" key="2">
    <source>
        <dbReference type="HAMAP-Rule" id="MF_00055"/>
    </source>
</evidence>
<dbReference type="InterPro" id="IPR002737">
    <property type="entry name" value="MEMO1_fam"/>
</dbReference>
<evidence type="ECO:0000313" key="4">
    <source>
        <dbReference type="EMBL" id="OQX90828.1"/>
    </source>
</evidence>
<feature type="transmembrane region" description="Helical" evidence="3">
    <location>
        <begin position="21"/>
        <end position="39"/>
    </location>
</feature>
<dbReference type="Proteomes" id="UP000192611">
    <property type="component" value="Unassembled WGS sequence"/>
</dbReference>
<dbReference type="Pfam" id="PF01875">
    <property type="entry name" value="Memo"/>
    <property type="match status" value="1"/>
</dbReference>
<gene>
    <name evidence="4" type="ORF">B6D57_01855</name>
</gene>
<sequence>MFRRCLFLGESLQGIEGKIDKRVLIILLVFILSLSVGLLSCKKNEREKTFVSEDIKEEVLVRNPQFADAFYPGNPAQLKSMLESMFNKADVVSDENVAGIVVPHAGYMYSGLTAAYAFKSVGYKPDSVIIIGPSHRMPVSGAVLYPEGVWKTPLGDMKVDEKLNEEMMKASDYFHTDISPHEIEHSIEVQLPFIQYLWGDIPFVPVVVWRGDEKSAREMGDALVEAIKEDGRKILVVATADLSHYHPLTVADKLDHEAIRALESGDPMEIIRADNSGATEVDCAFALAAVGYYAQAVGAVNTEVLKWTTSAEASGDTSQVVGYLAMKWSK</sequence>
<organism evidence="4 5">
    <name type="scientific">Candidatus Coatesbacteria bacterium 4484_99</name>
    <dbReference type="NCBI Taxonomy" id="1970774"/>
    <lineage>
        <taxon>Bacteria</taxon>
        <taxon>Candidatus Coatesiibacteriota</taxon>
    </lineage>
</organism>
<dbReference type="SUPFAM" id="SSF53213">
    <property type="entry name" value="LigB-like"/>
    <property type="match status" value="1"/>
</dbReference>
<keyword evidence="3" id="KW-0812">Transmembrane</keyword>
<dbReference type="AlphaFoldDB" id="A0A1W9S1V4"/>
<dbReference type="CDD" id="cd07361">
    <property type="entry name" value="MEMO_like"/>
    <property type="match status" value="1"/>
</dbReference>
<keyword evidence="3" id="KW-1133">Transmembrane helix</keyword>
<dbReference type="HAMAP" id="MF_00055">
    <property type="entry name" value="MEMO1"/>
    <property type="match status" value="1"/>
</dbReference>
<dbReference type="PANTHER" id="PTHR11060:SF0">
    <property type="entry name" value="PROTEIN MEMO1"/>
    <property type="match status" value="1"/>
</dbReference>
<reference evidence="5" key="1">
    <citation type="submission" date="2017-03" db="EMBL/GenBank/DDBJ databases">
        <title>Novel pathways for hydrocarbon cycling and metabolic interdependencies in hydrothermal sediment communities.</title>
        <authorList>
            <person name="Dombrowski N."/>
            <person name="Seitz K."/>
            <person name="Teske A."/>
            <person name="Baker B."/>
        </authorList>
    </citation>
    <scope>NUCLEOTIDE SEQUENCE [LARGE SCALE GENOMIC DNA]</scope>
</reference>
<comment type="similarity">
    <text evidence="1 2">Belongs to the MEMO1 family.</text>
</comment>
<evidence type="ECO:0000256" key="3">
    <source>
        <dbReference type="SAM" id="Phobius"/>
    </source>
</evidence>
<keyword evidence="3" id="KW-0472">Membrane</keyword>
<dbReference type="PANTHER" id="PTHR11060">
    <property type="entry name" value="PROTEIN MEMO1"/>
    <property type="match status" value="1"/>
</dbReference>
<evidence type="ECO:0000256" key="1">
    <source>
        <dbReference type="ARBA" id="ARBA00006315"/>
    </source>
</evidence>
<accession>A0A1W9S1V4</accession>